<feature type="transmembrane region" description="Helical" evidence="1">
    <location>
        <begin position="264"/>
        <end position="283"/>
    </location>
</feature>
<reference evidence="2" key="1">
    <citation type="submission" date="2021-01" db="EMBL/GenBank/DDBJ databases">
        <authorList>
            <consortium name="Genoscope - CEA"/>
            <person name="William W."/>
        </authorList>
    </citation>
    <scope>NUCLEOTIDE SEQUENCE</scope>
</reference>
<feature type="transmembrane region" description="Helical" evidence="1">
    <location>
        <begin position="1337"/>
        <end position="1358"/>
    </location>
</feature>
<keyword evidence="3" id="KW-1185">Reference proteome</keyword>
<evidence type="ECO:0000313" key="3">
    <source>
        <dbReference type="Proteomes" id="UP000683925"/>
    </source>
</evidence>
<dbReference type="OrthoDB" id="303417at2759"/>
<protein>
    <recommendedName>
        <fullName evidence="4">Transmembrane protein</fullName>
    </recommendedName>
</protein>
<sequence>MVIKKAFQDFYIQKFLQIRDSFKRNKYLSFALVLFQTLQIQGIYISGSIFESDELGKKRGIMDAVIMILKSAKVFPLFQSSTSINKIIFIDFSFIILLIVFSFIGLLAILTTRSQKYMKNHKVNGLYQLVFTDSATQLQTQQNLLMKFIKFITYVVSVFLQTYKYLFHWSIIYCALDNIYIFIKNPSENNDWMHTLGITTSVIVLLFFVLFDNFMMFHFFDYKFKNPDFLGQKESNLELLLNQYIYSTIAIVVFTQQEYPNLQLLLGLLFTIYQLFLSSFLFLNRKQMINYIKSLILGQFIFLYIAQFCFVNGTFSIEFINLIVFIASPIIIKIQNKIQELQVKQYLQLDDKHFRFFESKLRKIFDLIKITYQKEWRAFRQPVIRAYVSLQLHSLAANHLRNCYGNQSDFNYQNNAVKKCFCKQYFQYNEEKSVNFWKRELDAETENKYFAFKSEKQFKQFLFDLIKDSFERYLTQKSILETNVQFSYIYFLFQIQKKPTKAFYEAMNLKFKIKKLSQKKIMIIEQLIQDAKFNFNLMIEKKDLKNQKYNFKQVFDYDQNLDTTKLNFQIILTNYKKWYNQLLNQQLQLQMIIKKGIELQQQIQQLEQQIFSLYQLNPVSSELDTIVYLFYKYIHFNLKRPKSIRRNSSYANQFIQSINQQVFEKESCIIYISLMNQRGSIQNYTKSFKSLILGNDQDIKNQNIKHFMPDSIAQYHDMYLDNFIELGRMNIVMAEQRFLILKNKQQFIIPVYAKVRLENYSNSDFGSSALITQINQQNYYIVISRYGILEEMSQNFYQEIIQKTLNYYPYQLKNLNLLRLMPCLLKDLQKLEVNQQNSNEIDFEFSQQNKDQINYDILMEGHILIPKQQTLLDQLQISNKNILNVDVENYFFVQQQKNHLFYQNVQHLFIFYVKYKIRLMKTINSLHRILEIQTLKMIKSEHQQKAIRIVQNICNIEQSSILKFQQAPKIHYYLQDSDGYDAFQKEQIEAFRKSQSSELFDRKSYDLENNLIMEEDNMISQKQRNFDEHYSTRRDLIQQTLLNTLDSHVYQKTKENVQLLQNESDTTKQLMRKNSFNVVSKGQIDDMELSNKQSKDSIDQDSGSNYKNRQATIHQKDGSSIASSQQQNDYISKRRMIRDVLFSDHQFQNTATKTSILIFGLVLLIILYLVNLIFIVITQHKVEEIEANKHVSINIQNSLNLFILSNQFEQIQIYQNNTWIWYQQLQNLSIINYQIYLRQILNAQNSIIEQSMFNQLKTIYFEETIKYELDQLFIIKLIGEYMIDYNSDKETHKDGITFLIRNFQVIVQEMLVEFNNTTYSNIQQEIDIIDSQIQLTIILSEVTLSLIVIILLPVFLIINRQKNTILEFFMTFPQNELQQQYDIYQILLDKLEETKFAQQETNQYDIESSHIKQFVKSIRLVKDSNQSKQQYGKLKKMIGSNATPLIIFSIFLVLLLFSIVSAYFITSFMIKYQFLSDYKRINNDIKIYDSLQCEILKENAIQNLILNQILNQNVSDVIKNTVLELFEVEKASQYPTILYYQQELTQRFSDSSNEEFYNVLSNNTCDIFNSDIIKHLELEEFLDFYSYQGCQTIGQVQQGISISIINFVNQLKQLYSTLQFFENNNGYEYKTLYDSIIFLKDQDIQQSYLYTAFALQVITNYQDQQIKTLVQQHYLTQIIAFVVGASFISVFTLITEKCFKSLISNQINQSKLLLTLIPFETLQTNAYVMTYVLQESKKIYL</sequence>
<dbReference type="PANTHER" id="PTHR31600:SF2">
    <property type="entry name" value="GAMETE ENRICHED GENE 10 PROTEIN-RELATED"/>
    <property type="match status" value="1"/>
</dbReference>
<dbReference type="OMA" id="PSENNDW"/>
<accession>A0A8S1UY58</accession>
<gene>
    <name evidence="2" type="ORF">POCTA_138.1.T0530222</name>
</gene>
<feature type="transmembrane region" description="Helical" evidence="1">
    <location>
        <begin position="295"/>
        <end position="313"/>
    </location>
</feature>
<dbReference type="PANTHER" id="PTHR31600">
    <property type="entry name" value="TINY MACROCYSTS PROTEIN B-RELATED"/>
    <property type="match status" value="1"/>
</dbReference>
<feature type="transmembrane region" description="Helical" evidence="1">
    <location>
        <begin position="195"/>
        <end position="220"/>
    </location>
</feature>
<proteinExistence type="predicted"/>
<keyword evidence="1" id="KW-1133">Transmembrane helix</keyword>
<evidence type="ECO:0008006" key="4">
    <source>
        <dbReference type="Google" id="ProtNLM"/>
    </source>
</evidence>
<evidence type="ECO:0000256" key="1">
    <source>
        <dbReference type="SAM" id="Phobius"/>
    </source>
</evidence>
<feature type="transmembrane region" description="Helical" evidence="1">
    <location>
        <begin position="1674"/>
        <end position="1694"/>
    </location>
</feature>
<feature type="transmembrane region" description="Helical" evidence="1">
    <location>
        <begin position="27"/>
        <end position="50"/>
    </location>
</feature>
<dbReference type="InterPro" id="IPR052994">
    <property type="entry name" value="Tiny_macrocysts_regulators"/>
</dbReference>
<keyword evidence="1" id="KW-0812">Transmembrane</keyword>
<feature type="transmembrane region" description="Helical" evidence="1">
    <location>
        <begin position="1445"/>
        <end position="1470"/>
    </location>
</feature>
<dbReference type="Proteomes" id="UP000683925">
    <property type="component" value="Unassembled WGS sequence"/>
</dbReference>
<comment type="caution">
    <text evidence="2">The sequence shown here is derived from an EMBL/GenBank/DDBJ whole genome shotgun (WGS) entry which is preliminary data.</text>
</comment>
<dbReference type="EMBL" id="CAJJDP010000053">
    <property type="protein sequence ID" value="CAD8169424.1"/>
    <property type="molecule type" value="Genomic_DNA"/>
</dbReference>
<feature type="transmembrane region" description="Helical" evidence="1">
    <location>
        <begin position="87"/>
        <end position="110"/>
    </location>
</feature>
<keyword evidence="1" id="KW-0472">Membrane</keyword>
<evidence type="ECO:0000313" key="2">
    <source>
        <dbReference type="EMBL" id="CAD8169424.1"/>
    </source>
</evidence>
<name>A0A8S1UY58_PAROT</name>
<feature type="transmembrane region" description="Helical" evidence="1">
    <location>
        <begin position="1156"/>
        <end position="1177"/>
    </location>
</feature>
<organism evidence="2 3">
    <name type="scientific">Paramecium octaurelia</name>
    <dbReference type="NCBI Taxonomy" id="43137"/>
    <lineage>
        <taxon>Eukaryota</taxon>
        <taxon>Sar</taxon>
        <taxon>Alveolata</taxon>
        <taxon>Ciliophora</taxon>
        <taxon>Intramacronucleata</taxon>
        <taxon>Oligohymenophorea</taxon>
        <taxon>Peniculida</taxon>
        <taxon>Parameciidae</taxon>
        <taxon>Paramecium</taxon>
    </lineage>
</organism>